<evidence type="ECO:0000259" key="7">
    <source>
        <dbReference type="Pfam" id="PF00482"/>
    </source>
</evidence>
<evidence type="ECO:0000256" key="6">
    <source>
        <dbReference type="SAM" id="Phobius"/>
    </source>
</evidence>
<dbReference type="AlphaFoldDB" id="A0A6J7XWF8"/>
<proteinExistence type="predicted"/>
<evidence type="ECO:0000256" key="3">
    <source>
        <dbReference type="ARBA" id="ARBA00022692"/>
    </source>
</evidence>
<gene>
    <name evidence="8" type="ORF">UFOPK3554_01300</name>
</gene>
<feature type="transmembrane region" description="Helical" evidence="6">
    <location>
        <begin position="12"/>
        <end position="33"/>
    </location>
</feature>
<dbReference type="Pfam" id="PF00482">
    <property type="entry name" value="T2SSF"/>
    <property type="match status" value="1"/>
</dbReference>
<evidence type="ECO:0000256" key="1">
    <source>
        <dbReference type="ARBA" id="ARBA00004651"/>
    </source>
</evidence>
<dbReference type="EMBL" id="CAFBSG010000033">
    <property type="protein sequence ID" value="CAB5241211.1"/>
    <property type="molecule type" value="Genomic_DNA"/>
</dbReference>
<feature type="transmembrane region" description="Helical" evidence="6">
    <location>
        <begin position="276"/>
        <end position="301"/>
    </location>
</feature>
<dbReference type="InterPro" id="IPR018076">
    <property type="entry name" value="T2SS_GspF_dom"/>
</dbReference>
<evidence type="ECO:0000256" key="2">
    <source>
        <dbReference type="ARBA" id="ARBA00022475"/>
    </source>
</evidence>
<keyword evidence="3 6" id="KW-0812">Transmembrane</keyword>
<organism evidence="8">
    <name type="scientific">freshwater metagenome</name>
    <dbReference type="NCBI Taxonomy" id="449393"/>
    <lineage>
        <taxon>unclassified sequences</taxon>
        <taxon>metagenomes</taxon>
        <taxon>ecological metagenomes</taxon>
    </lineage>
</organism>
<feature type="transmembrane region" description="Helical" evidence="6">
    <location>
        <begin position="131"/>
        <end position="149"/>
    </location>
</feature>
<comment type="subcellular location">
    <subcellularLocation>
        <location evidence="1">Cell membrane</location>
        <topology evidence="1">Multi-pass membrane protein</topology>
    </subcellularLocation>
</comment>
<keyword evidence="2" id="KW-1003">Cell membrane</keyword>
<dbReference type="PANTHER" id="PTHR35007">
    <property type="entry name" value="INTEGRAL MEMBRANE PROTEIN-RELATED"/>
    <property type="match status" value="1"/>
</dbReference>
<dbReference type="GO" id="GO:0005886">
    <property type="term" value="C:plasma membrane"/>
    <property type="evidence" value="ECO:0007669"/>
    <property type="project" value="UniProtKB-SubCell"/>
</dbReference>
<accession>A0A6J7XWF8</accession>
<evidence type="ECO:0000256" key="5">
    <source>
        <dbReference type="ARBA" id="ARBA00023136"/>
    </source>
</evidence>
<sequence>MSSQFQGYLPLASALLTALAVFLGSQYVLNNMYDKRLRALRSKMLSAYKISKFGNVSTFKKTLNQTSLFLDSYGSRLVRGNYRERLKRLLVTSGDWENEKYGSLIRQKTSLAIAGATLGFTFLVVRGGSTLLLTVVFTGVGFFLPDILLKNRVLKRKKEMADTLPDAIDMLQMCVSAGLAFPAALSRVADTQKGPVAEEFARVTAEVQLGQSRAQALNAMADRSQEPHMEKFVSAMAQVDQFGIPISNVLVEQSKQMRSIRRERARERGQKVPIKLLGPVILCFLPSVIVIILGPAVLSIIKAFSS</sequence>
<keyword evidence="5 6" id="KW-0472">Membrane</keyword>
<feature type="domain" description="Type II secretion system protein GspF" evidence="7">
    <location>
        <begin position="168"/>
        <end position="293"/>
    </location>
</feature>
<dbReference type="PANTHER" id="PTHR35007:SF2">
    <property type="entry name" value="PILUS ASSEMBLE PROTEIN"/>
    <property type="match status" value="1"/>
</dbReference>
<name>A0A6J7XWF8_9ZZZZ</name>
<evidence type="ECO:0000256" key="4">
    <source>
        <dbReference type="ARBA" id="ARBA00022989"/>
    </source>
</evidence>
<keyword evidence="4 6" id="KW-1133">Transmembrane helix</keyword>
<protein>
    <submittedName>
        <fullName evidence="8">Unannotated protein</fullName>
    </submittedName>
</protein>
<reference evidence="8" key="1">
    <citation type="submission" date="2020-05" db="EMBL/GenBank/DDBJ databases">
        <authorList>
            <person name="Chiriac C."/>
            <person name="Salcher M."/>
            <person name="Ghai R."/>
            <person name="Kavagutti S V."/>
        </authorList>
    </citation>
    <scope>NUCLEOTIDE SEQUENCE</scope>
</reference>
<evidence type="ECO:0000313" key="8">
    <source>
        <dbReference type="EMBL" id="CAB5241211.1"/>
    </source>
</evidence>